<dbReference type="EMBL" id="JACHMI010000001">
    <property type="protein sequence ID" value="MBB6554016.1"/>
    <property type="molecule type" value="Genomic_DNA"/>
</dbReference>
<dbReference type="Proteomes" id="UP000565579">
    <property type="component" value="Unassembled WGS sequence"/>
</dbReference>
<gene>
    <name evidence="2" type="ORF">HD593_008811</name>
</gene>
<feature type="region of interest" description="Disordered" evidence="1">
    <location>
        <begin position="51"/>
        <end position="77"/>
    </location>
</feature>
<protein>
    <submittedName>
        <fullName evidence="2">Uncharacterized protein</fullName>
    </submittedName>
</protein>
<name>A0A7X0P2U0_9ACTN</name>
<evidence type="ECO:0000256" key="1">
    <source>
        <dbReference type="SAM" id="MobiDB-lite"/>
    </source>
</evidence>
<comment type="caution">
    <text evidence="2">The sequence shown here is derived from an EMBL/GenBank/DDBJ whole genome shotgun (WGS) entry which is preliminary data.</text>
</comment>
<keyword evidence="3" id="KW-1185">Reference proteome</keyword>
<reference evidence="2 3" key="1">
    <citation type="submission" date="2020-08" db="EMBL/GenBank/DDBJ databases">
        <title>Sequencing the genomes of 1000 actinobacteria strains.</title>
        <authorList>
            <person name="Klenk H.-P."/>
        </authorList>
    </citation>
    <scope>NUCLEOTIDE SEQUENCE [LARGE SCALE GENOMIC DNA]</scope>
    <source>
        <strain evidence="2 3">DSM 43768</strain>
    </source>
</reference>
<organism evidence="2 3">
    <name type="scientific">Nonomuraea rubra</name>
    <dbReference type="NCBI Taxonomy" id="46180"/>
    <lineage>
        <taxon>Bacteria</taxon>
        <taxon>Bacillati</taxon>
        <taxon>Actinomycetota</taxon>
        <taxon>Actinomycetes</taxon>
        <taxon>Streptosporangiales</taxon>
        <taxon>Streptosporangiaceae</taxon>
        <taxon>Nonomuraea</taxon>
    </lineage>
</organism>
<evidence type="ECO:0000313" key="2">
    <source>
        <dbReference type="EMBL" id="MBB6554016.1"/>
    </source>
</evidence>
<dbReference type="AlphaFoldDB" id="A0A7X0P2U0"/>
<evidence type="ECO:0000313" key="3">
    <source>
        <dbReference type="Proteomes" id="UP000565579"/>
    </source>
</evidence>
<feature type="compositionally biased region" description="Basic and acidic residues" evidence="1">
    <location>
        <begin position="51"/>
        <end position="60"/>
    </location>
</feature>
<dbReference type="RefSeq" id="WP_185108565.1">
    <property type="nucleotide sequence ID" value="NZ_BAAAXY010000188.1"/>
</dbReference>
<sequence length="206" mass="21930">MTGIPTAEGGDVHGNPRPGLGYAEEYRETETEIVGKDVVTGPKDPTLEDAYAEHVHDHRNGGYPGTPPAPPTQAQQDRLLAENHVDPGTAKKTSFVKLAEYEDASGRPLPSSPVERLRQNLAFLQGEAGGQSLKLRLRNTALDENDLGKWEAATQLKATTDQARTTLDAAVDRVYGVYAAVVDALAATVETAKSADRSAAGSVKKV</sequence>
<accession>A0A7X0P2U0</accession>
<feature type="region of interest" description="Disordered" evidence="1">
    <location>
        <begin position="1"/>
        <end position="22"/>
    </location>
</feature>
<proteinExistence type="predicted"/>